<accession>A0A9D1EWJ6</accession>
<dbReference type="Proteomes" id="UP000823935">
    <property type="component" value="Unassembled WGS sequence"/>
</dbReference>
<evidence type="ECO:0000256" key="2">
    <source>
        <dbReference type="SAM" id="MobiDB-lite"/>
    </source>
</evidence>
<dbReference type="Pfam" id="PF13558">
    <property type="entry name" value="SbcC_Walker_B"/>
    <property type="match status" value="1"/>
</dbReference>
<dbReference type="AlphaFoldDB" id="A0A9D1EWJ6"/>
<feature type="compositionally biased region" description="Basic and acidic residues" evidence="2">
    <location>
        <begin position="23"/>
        <end position="34"/>
    </location>
</feature>
<feature type="compositionally biased region" description="Polar residues" evidence="2">
    <location>
        <begin position="8"/>
        <end position="21"/>
    </location>
</feature>
<organism evidence="3 4">
    <name type="scientific">Candidatus Limivivens intestinipullorum</name>
    <dbReference type="NCBI Taxonomy" id="2840858"/>
    <lineage>
        <taxon>Bacteria</taxon>
        <taxon>Bacillati</taxon>
        <taxon>Bacillota</taxon>
        <taxon>Clostridia</taxon>
        <taxon>Lachnospirales</taxon>
        <taxon>Lachnospiraceae</taxon>
        <taxon>Lachnospiraceae incertae sedis</taxon>
        <taxon>Candidatus Limivivens</taxon>
    </lineage>
</organism>
<evidence type="ECO:0008006" key="5">
    <source>
        <dbReference type="Google" id="ProtNLM"/>
    </source>
</evidence>
<feature type="region of interest" description="Disordered" evidence="2">
    <location>
        <begin position="1"/>
        <end position="40"/>
    </location>
</feature>
<feature type="coiled-coil region" evidence="1">
    <location>
        <begin position="89"/>
        <end position="178"/>
    </location>
</feature>
<evidence type="ECO:0000256" key="1">
    <source>
        <dbReference type="SAM" id="Coils"/>
    </source>
</evidence>
<dbReference type="EMBL" id="DVIQ01000107">
    <property type="protein sequence ID" value="HIS32946.1"/>
    <property type="molecule type" value="Genomic_DNA"/>
</dbReference>
<proteinExistence type="predicted"/>
<keyword evidence="1" id="KW-0175">Coiled coil</keyword>
<reference evidence="3" key="1">
    <citation type="submission" date="2020-10" db="EMBL/GenBank/DDBJ databases">
        <authorList>
            <person name="Gilroy R."/>
        </authorList>
    </citation>
    <scope>NUCLEOTIDE SEQUENCE</scope>
    <source>
        <strain evidence="3">CHK190-19873</strain>
    </source>
</reference>
<gene>
    <name evidence="3" type="ORF">IAB44_15580</name>
</gene>
<feature type="coiled-coil region" evidence="1">
    <location>
        <begin position="219"/>
        <end position="321"/>
    </location>
</feature>
<dbReference type="InterPro" id="IPR027417">
    <property type="entry name" value="P-loop_NTPase"/>
</dbReference>
<evidence type="ECO:0000313" key="4">
    <source>
        <dbReference type="Proteomes" id="UP000823935"/>
    </source>
</evidence>
<comment type="caution">
    <text evidence="3">The sequence shown here is derived from an EMBL/GenBank/DDBJ whole genome shotgun (WGS) entry which is preliminary data.</text>
</comment>
<protein>
    <recommendedName>
        <fullName evidence="5">TIGR02680 family protein</fullName>
    </recommendedName>
</protein>
<dbReference type="SUPFAM" id="SSF52540">
    <property type="entry name" value="P-loop containing nucleoside triphosphate hydrolases"/>
    <property type="match status" value="1"/>
</dbReference>
<dbReference type="Gene3D" id="3.40.50.300">
    <property type="entry name" value="P-loop containing nucleotide triphosphate hydrolases"/>
    <property type="match status" value="1"/>
</dbReference>
<reference evidence="3" key="2">
    <citation type="journal article" date="2021" name="PeerJ">
        <title>Extensive microbial diversity within the chicken gut microbiome revealed by metagenomics and culture.</title>
        <authorList>
            <person name="Gilroy R."/>
            <person name="Ravi A."/>
            <person name="Getino M."/>
            <person name="Pursley I."/>
            <person name="Horton D.L."/>
            <person name="Alikhan N.F."/>
            <person name="Baker D."/>
            <person name="Gharbi K."/>
            <person name="Hall N."/>
            <person name="Watson M."/>
            <person name="Adriaenssens E.M."/>
            <person name="Foster-Nyarko E."/>
            <person name="Jarju S."/>
            <person name="Secka A."/>
            <person name="Antonio M."/>
            <person name="Oren A."/>
            <person name="Chaudhuri R.R."/>
            <person name="La Ragione R."/>
            <person name="Hildebrand F."/>
            <person name="Pallen M.J."/>
        </authorList>
    </citation>
    <scope>NUCLEOTIDE SEQUENCE</scope>
    <source>
        <strain evidence="3">CHK190-19873</strain>
    </source>
</reference>
<sequence length="706" mass="81528">MEAGKNLSAEQSAAGNMTAGKNLSEKQPAEEKTVSGENPQAPAYSASAVYEDGTYRMGILLGTVTGTYDAGFIGVRARERNRQAKIAACREALAENEACTERLQEENAALAERRNILKSEYERLPGDTDLREAWRMLTDARQTWERLRAEGERIERELFEAGEALKELKRQAAEIAQELYLACSYETFCQADQAARDYGQHLYQLQSGHEICLQIHGHLEELTERLSNLDADMEQIRYEEGKTRRELKKEQEEHDSVLRQLELTDYEQIRRRLDACMEWLQEYPGRLQAYVEEKTQKQERIRALEEQTVRMEESLGEYQRRAGYLSACFEAELRLEYVALPEKLPETAEKIRDYLETDCREMDKEQIIRNLNQVYFENRGFLTDYQIMQTELFGELDQEAGKGDPSAKRLDIAARYQGVRIPFGRLLVHLQEEIAELRELIRAGDRELFEDILANTVSRKIRGRINASNAWVEKMNALMGAMDTSSGLKLNLRWRSKTAEAEDQLDTRELVELLKKDYRLMREDEAERLSAHFRSKVEEARRHARDSGGMISFYQVMKETLDYRKWFEFQLFYQKRGEKGKELTNSVFGTFSGGEKAMAMYVPLFSAVAAKYQGGRGDAPRLISLDEAFAGVDNRNIRDMFRLMAEFQFDFIINSQVLWGDCDTLDALAIYQLLRPENAKFVTVMPYLWNGHSRVLLEDESQMNAG</sequence>
<evidence type="ECO:0000313" key="3">
    <source>
        <dbReference type="EMBL" id="HIS32946.1"/>
    </source>
</evidence>
<name>A0A9D1EWJ6_9FIRM</name>